<dbReference type="Proteomes" id="UP000299102">
    <property type="component" value="Unassembled WGS sequence"/>
</dbReference>
<comment type="caution">
    <text evidence="1">The sequence shown here is derived from an EMBL/GenBank/DDBJ whole genome shotgun (WGS) entry which is preliminary data.</text>
</comment>
<accession>A0A4C1Z8G9</accession>
<gene>
    <name evidence="1" type="ORF">EVAR_99738_1</name>
</gene>
<evidence type="ECO:0000313" key="1">
    <source>
        <dbReference type="EMBL" id="GBP82947.1"/>
    </source>
</evidence>
<dbReference type="AlphaFoldDB" id="A0A4C1Z8G9"/>
<reference evidence="1 2" key="1">
    <citation type="journal article" date="2019" name="Commun. Biol.">
        <title>The bagworm genome reveals a unique fibroin gene that provides high tensile strength.</title>
        <authorList>
            <person name="Kono N."/>
            <person name="Nakamura H."/>
            <person name="Ohtoshi R."/>
            <person name="Tomita M."/>
            <person name="Numata K."/>
            <person name="Arakawa K."/>
        </authorList>
    </citation>
    <scope>NUCLEOTIDE SEQUENCE [LARGE SCALE GENOMIC DNA]</scope>
</reference>
<dbReference type="EMBL" id="BGZK01001595">
    <property type="protein sequence ID" value="GBP82947.1"/>
    <property type="molecule type" value="Genomic_DNA"/>
</dbReference>
<keyword evidence="2" id="KW-1185">Reference proteome</keyword>
<sequence>MFEHRSEVCHVETRTWLTPVGPRTLTPLADSEPPPSFYTGSAKTKYKLYLLVSKEDVPHSKIIRSSASLYDIRQREVFRYDLWGTPLACPRDVVWMLFSVVLTGGCAPGSFNPHNRLGHGAGSLCTSERTSRTGARNRN</sequence>
<protein>
    <submittedName>
        <fullName evidence="1">Uncharacterized protein</fullName>
    </submittedName>
</protein>
<proteinExistence type="predicted"/>
<evidence type="ECO:0000313" key="2">
    <source>
        <dbReference type="Proteomes" id="UP000299102"/>
    </source>
</evidence>
<organism evidence="1 2">
    <name type="scientific">Eumeta variegata</name>
    <name type="common">Bagworm moth</name>
    <name type="synonym">Eumeta japonica</name>
    <dbReference type="NCBI Taxonomy" id="151549"/>
    <lineage>
        <taxon>Eukaryota</taxon>
        <taxon>Metazoa</taxon>
        <taxon>Ecdysozoa</taxon>
        <taxon>Arthropoda</taxon>
        <taxon>Hexapoda</taxon>
        <taxon>Insecta</taxon>
        <taxon>Pterygota</taxon>
        <taxon>Neoptera</taxon>
        <taxon>Endopterygota</taxon>
        <taxon>Lepidoptera</taxon>
        <taxon>Glossata</taxon>
        <taxon>Ditrysia</taxon>
        <taxon>Tineoidea</taxon>
        <taxon>Psychidae</taxon>
        <taxon>Oiketicinae</taxon>
        <taxon>Eumeta</taxon>
    </lineage>
</organism>
<name>A0A4C1Z8G9_EUMVA</name>